<dbReference type="Proteomes" id="UP000003891">
    <property type="component" value="Unassembled WGS sequence"/>
</dbReference>
<accession>G4HIQ5</accession>
<gene>
    <name evidence="1" type="ORF">PaelaDRAFT_3866</name>
</gene>
<evidence type="ECO:0000313" key="1">
    <source>
        <dbReference type="EMBL" id="EHB62623.1"/>
    </source>
</evidence>
<reference evidence="1 2" key="1">
    <citation type="submission" date="2011-09" db="EMBL/GenBank/DDBJ databases">
        <title>The draft genome of Paenibacillus lactis 154.</title>
        <authorList>
            <consortium name="US DOE Joint Genome Institute (JGI-PGF)"/>
            <person name="Lucas S."/>
            <person name="Han J."/>
            <person name="Lapidus A."/>
            <person name="Cheng J.-F."/>
            <person name="Goodwin L."/>
            <person name="Pitluck S."/>
            <person name="Peters L."/>
            <person name="Land M.L."/>
            <person name="Hauser L."/>
            <person name="Siebers A."/>
            <person name="Thelen M."/>
            <person name="Hugenholtz P."/>
            <person name="Allgaier M."/>
            <person name="Woyke T.J."/>
        </authorList>
    </citation>
    <scope>NUCLEOTIDE SEQUENCE [LARGE SCALE GENOMIC DNA]</scope>
    <source>
        <strain evidence="1 2">154</strain>
    </source>
</reference>
<organism evidence="1 2">
    <name type="scientific">Paenibacillus lactis 154</name>
    <dbReference type="NCBI Taxonomy" id="743719"/>
    <lineage>
        <taxon>Bacteria</taxon>
        <taxon>Bacillati</taxon>
        <taxon>Bacillota</taxon>
        <taxon>Bacilli</taxon>
        <taxon>Bacillales</taxon>
        <taxon>Paenibacillaceae</taxon>
        <taxon>Paenibacillus</taxon>
    </lineage>
</organism>
<evidence type="ECO:0000313" key="2">
    <source>
        <dbReference type="Proteomes" id="UP000003891"/>
    </source>
</evidence>
<dbReference type="EMBL" id="AGIP01000009">
    <property type="protein sequence ID" value="EHB62623.1"/>
    <property type="molecule type" value="Genomic_DNA"/>
</dbReference>
<sequence length="68" mass="7756">MVKREPSDSAAPKFAIIQEIEEGRIGVRAVSPVPCMYRICKFFFALLRFSNMSKKGLRQSENECMIIS</sequence>
<name>G4HIQ5_9BACL</name>
<protein>
    <submittedName>
        <fullName evidence="1">Uncharacterized protein</fullName>
    </submittedName>
</protein>
<dbReference type="AlphaFoldDB" id="G4HIQ5"/>
<proteinExistence type="predicted"/>
<dbReference type="STRING" id="743719.PaelaDRAFT_3866"/>